<feature type="domain" description="DUF6594" evidence="2">
    <location>
        <begin position="114"/>
        <end position="375"/>
    </location>
</feature>
<name>A0ABR4PHF9_9HELO</name>
<feature type="transmembrane region" description="Helical" evidence="1">
    <location>
        <begin position="363"/>
        <end position="381"/>
    </location>
</feature>
<dbReference type="PANTHER" id="PTHR34502">
    <property type="entry name" value="DUF6594 DOMAIN-CONTAINING PROTEIN-RELATED"/>
    <property type="match status" value="1"/>
</dbReference>
<dbReference type="Proteomes" id="UP001629113">
    <property type="component" value="Unassembled WGS sequence"/>
</dbReference>
<dbReference type="InterPro" id="IPR046529">
    <property type="entry name" value="DUF6594"/>
</dbReference>
<keyword evidence="1" id="KW-0472">Membrane</keyword>
<reference evidence="3 4" key="1">
    <citation type="submission" date="2024-06" db="EMBL/GenBank/DDBJ databases">
        <title>Complete genome of Phlyctema vagabunda strain 19-DSS-EL-015.</title>
        <authorList>
            <person name="Fiorenzani C."/>
        </authorList>
    </citation>
    <scope>NUCLEOTIDE SEQUENCE [LARGE SCALE GENOMIC DNA]</scope>
    <source>
        <strain evidence="3 4">19-DSS-EL-015</strain>
    </source>
</reference>
<sequence length="388" mass="45060">MANCMRLEVLGNGLLTGSPSQNIIKPVQRPQQAHCSQSLRVSQYIPSNLELPGTRSPNGAGSISNERSMYRCLDMFSRRPYSPVNGQSKFPRKLQDERSERLIKKNLDDFPRGYPFFAAYLDSDVDTVLFRRFGVLHARALLYKQVELTDLEAQLNVLDKEDEGEEGVGDNWRIRYSTHLDDGYGNEKRKELMEKIVRKLEEYDELLLKDASLRKLQRPSKRIHQHFLNVLLNEHPFEDDDQRFVYHQHDFVTLEEHEESWLDTLMHRFTQHCRRGIFRNIFVTPDDRNKTKNPNIRYYSEERLGVLIKIIIASVSTALLLVPIFIFLAVQCSPYLMALVTLIFSLLFATCVSTMTKARRHEVFAATAAYCAVLVVFIGNLQQRQWSK</sequence>
<feature type="transmembrane region" description="Helical" evidence="1">
    <location>
        <begin position="306"/>
        <end position="329"/>
    </location>
</feature>
<evidence type="ECO:0000313" key="3">
    <source>
        <dbReference type="EMBL" id="KAL3422729.1"/>
    </source>
</evidence>
<accession>A0ABR4PHF9</accession>
<protein>
    <recommendedName>
        <fullName evidence="2">DUF6594 domain-containing protein</fullName>
    </recommendedName>
</protein>
<evidence type="ECO:0000256" key="1">
    <source>
        <dbReference type="SAM" id="Phobius"/>
    </source>
</evidence>
<organism evidence="3 4">
    <name type="scientific">Phlyctema vagabunda</name>
    <dbReference type="NCBI Taxonomy" id="108571"/>
    <lineage>
        <taxon>Eukaryota</taxon>
        <taxon>Fungi</taxon>
        <taxon>Dikarya</taxon>
        <taxon>Ascomycota</taxon>
        <taxon>Pezizomycotina</taxon>
        <taxon>Leotiomycetes</taxon>
        <taxon>Helotiales</taxon>
        <taxon>Dermateaceae</taxon>
        <taxon>Phlyctema</taxon>
    </lineage>
</organism>
<dbReference type="PANTHER" id="PTHR34502:SF3">
    <property type="entry name" value="DUF6594 DOMAIN-CONTAINING PROTEIN"/>
    <property type="match status" value="1"/>
</dbReference>
<evidence type="ECO:0000259" key="2">
    <source>
        <dbReference type="Pfam" id="PF20237"/>
    </source>
</evidence>
<dbReference type="EMBL" id="JBFCZG010000005">
    <property type="protein sequence ID" value="KAL3422729.1"/>
    <property type="molecule type" value="Genomic_DNA"/>
</dbReference>
<dbReference type="Pfam" id="PF20237">
    <property type="entry name" value="DUF6594"/>
    <property type="match status" value="1"/>
</dbReference>
<proteinExistence type="predicted"/>
<evidence type="ECO:0000313" key="4">
    <source>
        <dbReference type="Proteomes" id="UP001629113"/>
    </source>
</evidence>
<feature type="transmembrane region" description="Helical" evidence="1">
    <location>
        <begin position="335"/>
        <end position="356"/>
    </location>
</feature>
<keyword evidence="4" id="KW-1185">Reference proteome</keyword>
<keyword evidence="1" id="KW-1133">Transmembrane helix</keyword>
<keyword evidence="1" id="KW-0812">Transmembrane</keyword>
<comment type="caution">
    <text evidence="3">The sequence shown here is derived from an EMBL/GenBank/DDBJ whole genome shotgun (WGS) entry which is preliminary data.</text>
</comment>
<gene>
    <name evidence="3" type="ORF">PVAG01_06885</name>
</gene>